<dbReference type="Pfam" id="PF10471">
    <property type="entry name" value="ANAPC_CDC26"/>
    <property type="match status" value="1"/>
</dbReference>
<name>A0A061H2S0_9BASI</name>
<evidence type="ECO:0000313" key="4">
    <source>
        <dbReference type="Proteomes" id="UP000053664"/>
    </source>
</evidence>
<gene>
    <name evidence="3" type="ORF">PFL1_05866</name>
</gene>
<dbReference type="Proteomes" id="UP000053664">
    <property type="component" value="Unassembled WGS sequence"/>
</dbReference>
<evidence type="ECO:0000256" key="1">
    <source>
        <dbReference type="ARBA" id="ARBA00022786"/>
    </source>
</evidence>
<dbReference type="eggNOG" id="ENOG502RDTB">
    <property type="taxonomic scope" value="Eukaryota"/>
</dbReference>
<dbReference type="InterPro" id="IPR018860">
    <property type="entry name" value="APC_suCDC26"/>
</dbReference>
<dbReference type="OrthoDB" id="2548314at2759"/>
<evidence type="ECO:0000256" key="2">
    <source>
        <dbReference type="SAM" id="MobiDB-lite"/>
    </source>
</evidence>
<dbReference type="RefSeq" id="XP_007881593.1">
    <property type="nucleotide sequence ID" value="XM_007883402.1"/>
</dbReference>
<feature type="region of interest" description="Disordered" evidence="2">
    <location>
        <begin position="1"/>
        <end position="45"/>
    </location>
</feature>
<sequence>MHTRTRPRQNRAALALKQTEAQTARQPRQAGETLAGLSRPTRPPEPLYVFATTISQAASPSHPRQSPALPHHPNRRIDCILLLTNVNDTTMIRRPPTTLNLQEADVETLKAYRRARIIEASQQAARSGTAYQGAATTNAHMADHRYDHAAADSQSQTQPGLSQQENMGARGPAT</sequence>
<feature type="compositionally biased region" description="Polar residues" evidence="2">
    <location>
        <begin position="152"/>
        <end position="166"/>
    </location>
</feature>
<proteinExistence type="predicted"/>
<dbReference type="HOGENOM" id="CLU_1540744_0_0_1"/>
<feature type="region of interest" description="Disordered" evidence="2">
    <location>
        <begin position="140"/>
        <end position="174"/>
    </location>
</feature>
<feature type="compositionally biased region" description="Basic and acidic residues" evidence="2">
    <location>
        <begin position="141"/>
        <end position="150"/>
    </location>
</feature>
<dbReference type="GO" id="GO:0005680">
    <property type="term" value="C:anaphase-promoting complex"/>
    <property type="evidence" value="ECO:0007669"/>
    <property type="project" value="InterPro"/>
</dbReference>
<evidence type="ECO:0000313" key="3">
    <source>
        <dbReference type="EMBL" id="EPQ26544.1"/>
    </source>
</evidence>
<dbReference type="GeneID" id="19319949"/>
<dbReference type="GO" id="GO:0031145">
    <property type="term" value="P:anaphase-promoting complex-dependent catabolic process"/>
    <property type="evidence" value="ECO:0007669"/>
    <property type="project" value="InterPro"/>
</dbReference>
<protein>
    <submittedName>
        <fullName evidence="3">Uncharacterized protein</fullName>
    </submittedName>
</protein>
<organism evidence="3 4">
    <name type="scientific">Pseudozyma flocculosa PF-1</name>
    <dbReference type="NCBI Taxonomy" id="1277687"/>
    <lineage>
        <taxon>Eukaryota</taxon>
        <taxon>Fungi</taxon>
        <taxon>Dikarya</taxon>
        <taxon>Basidiomycota</taxon>
        <taxon>Ustilaginomycotina</taxon>
        <taxon>Ustilaginomycetes</taxon>
        <taxon>Ustilaginales</taxon>
        <taxon>Ustilaginaceae</taxon>
        <taxon>Pseudozyma</taxon>
    </lineage>
</organism>
<accession>A0A061H2S0</accession>
<dbReference type="KEGG" id="pfp:PFL1_05866"/>
<dbReference type="EMBL" id="KE361644">
    <property type="protein sequence ID" value="EPQ26544.1"/>
    <property type="molecule type" value="Genomic_DNA"/>
</dbReference>
<keyword evidence="1" id="KW-0833">Ubl conjugation pathway</keyword>
<reference evidence="3 4" key="1">
    <citation type="journal article" date="2013" name="Plant Cell">
        <title>The transition from a phytopathogenic smut ancestor to an anamorphic biocontrol agent deciphered by comparative whole-genome analysis.</title>
        <authorList>
            <person name="Lefebvre F."/>
            <person name="Joly D.L."/>
            <person name="Labbe C."/>
            <person name="Teichmann B."/>
            <person name="Linning R."/>
            <person name="Belzile F."/>
            <person name="Bakkeren G."/>
            <person name="Belanger R.R."/>
        </authorList>
    </citation>
    <scope>NUCLEOTIDE SEQUENCE [LARGE SCALE GENOMIC DNA]</scope>
    <source>
        <strain evidence="3 4">PF-1</strain>
    </source>
</reference>
<dbReference type="AlphaFoldDB" id="A0A061H2S0"/>